<accession>A0A9Q1QGS7</accession>
<gene>
    <name evidence="1" type="ORF">Cgig2_023765</name>
</gene>
<evidence type="ECO:0000313" key="2">
    <source>
        <dbReference type="Proteomes" id="UP001153076"/>
    </source>
</evidence>
<protein>
    <submittedName>
        <fullName evidence="1">Uncharacterized protein</fullName>
    </submittedName>
</protein>
<comment type="caution">
    <text evidence="1">The sequence shown here is derived from an EMBL/GenBank/DDBJ whole genome shotgun (WGS) entry which is preliminary data.</text>
</comment>
<dbReference type="Proteomes" id="UP001153076">
    <property type="component" value="Unassembled WGS sequence"/>
</dbReference>
<sequence>MDVVALKHYQRQTQIDYTPPTFDLSIPLSPERRCEIVISSPNKTAHTISCSATYNDEQVCLGESAHHKMQQEKHNARQRVEDEALQKPAGNVEQPLQSGPHRERRIAILHAQKTSFKYQEFYRVMQLETQRTNWLNLNTADLKRFFSQYLIERGRPKAEEVKSFQTVYVKTEYQDNINLHNCGIYTMRHMETYYGDLQSWDHGFQKEKVIMF</sequence>
<keyword evidence="2" id="KW-1185">Reference proteome</keyword>
<organism evidence="1 2">
    <name type="scientific">Carnegiea gigantea</name>
    <dbReference type="NCBI Taxonomy" id="171969"/>
    <lineage>
        <taxon>Eukaryota</taxon>
        <taxon>Viridiplantae</taxon>
        <taxon>Streptophyta</taxon>
        <taxon>Embryophyta</taxon>
        <taxon>Tracheophyta</taxon>
        <taxon>Spermatophyta</taxon>
        <taxon>Magnoliopsida</taxon>
        <taxon>eudicotyledons</taxon>
        <taxon>Gunneridae</taxon>
        <taxon>Pentapetalae</taxon>
        <taxon>Caryophyllales</taxon>
        <taxon>Cactineae</taxon>
        <taxon>Cactaceae</taxon>
        <taxon>Cactoideae</taxon>
        <taxon>Echinocereeae</taxon>
        <taxon>Carnegiea</taxon>
    </lineage>
</organism>
<dbReference type="AlphaFoldDB" id="A0A9Q1QGS7"/>
<evidence type="ECO:0000313" key="1">
    <source>
        <dbReference type="EMBL" id="KAJ8441612.1"/>
    </source>
</evidence>
<reference evidence="1" key="1">
    <citation type="submission" date="2022-04" db="EMBL/GenBank/DDBJ databases">
        <title>Carnegiea gigantea Genome sequencing and assembly v2.</title>
        <authorList>
            <person name="Copetti D."/>
            <person name="Sanderson M.J."/>
            <person name="Burquez A."/>
            <person name="Wojciechowski M.F."/>
        </authorList>
    </citation>
    <scope>NUCLEOTIDE SEQUENCE</scope>
    <source>
        <strain evidence="1">SGP5-SGP5p</strain>
        <tissue evidence="1">Aerial part</tissue>
    </source>
</reference>
<dbReference type="EMBL" id="JAKOGI010000160">
    <property type="protein sequence ID" value="KAJ8441612.1"/>
    <property type="molecule type" value="Genomic_DNA"/>
</dbReference>
<proteinExistence type="predicted"/>
<name>A0A9Q1QGS7_9CARY</name>
<dbReference type="OrthoDB" id="1749240at2759"/>